<protein>
    <submittedName>
        <fullName evidence="4">Peptidase (M20/M25/M40 family protein)</fullName>
    </submittedName>
</protein>
<feature type="binding site" evidence="2">
    <location>
        <position position="369"/>
    </location>
    <ligand>
        <name>Mn(2+)</name>
        <dbReference type="ChEBI" id="CHEBI:29035"/>
        <label>2</label>
    </ligand>
</feature>
<dbReference type="PANTHER" id="PTHR11014:SF63">
    <property type="entry name" value="METALLOPEPTIDASE, PUTATIVE (AFU_ORTHOLOGUE AFUA_6G09600)-RELATED"/>
    <property type="match status" value="1"/>
</dbReference>
<dbReference type="PIRSF" id="PIRSF005962">
    <property type="entry name" value="Pept_M20D_amidohydro"/>
    <property type="match status" value="1"/>
</dbReference>
<dbReference type="KEGG" id="dat:HRM2_12950"/>
<dbReference type="CDD" id="cd03886">
    <property type="entry name" value="M20_Acy1"/>
    <property type="match status" value="1"/>
</dbReference>
<organism evidence="4 5">
    <name type="scientific">Desulforapulum autotrophicum (strain ATCC 43914 / DSM 3382 / VKM B-1955 / HRM2)</name>
    <name type="common">Desulfobacterium autotrophicum</name>
    <dbReference type="NCBI Taxonomy" id="177437"/>
    <lineage>
        <taxon>Bacteria</taxon>
        <taxon>Pseudomonadati</taxon>
        <taxon>Thermodesulfobacteriota</taxon>
        <taxon>Desulfobacteria</taxon>
        <taxon>Desulfobacterales</taxon>
        <taxon>Desulfobacteraceae</taxon>
        <taxon>Desulforapulum</taxon>
    </lineage>
</organism>
<reference evidence="4 5" key="1">
    <citation type="journal article" date="2009" name="Environ. Microbiol.">
        <title>Genome sequence of Desulfobacterium autotrophicum HRM2, a marine sulfate reducer oxidizing organic carbon completely to carbon dioxide.</title>
        <authorList>
            <person name="Strittmatter A.W."/>
            <person name="Liesegang H."/>
            <person name="Rabus R."/>
            <person name="Decker I."/>
            <person name="Amann J."/>
            <person name="Andres S."/>
            <person name="Henne A."/>
            <person name="Fricke W.F."/>
            <person name="Martinez-Arias R."/>
            <person name="Bartels D."/>
            <person name="Goesmann A."/>
            <person name="Krause L."/>
            <person name="Puehler A."/>
            <person name="Klenk H.P."/>
            <person name="Richter M."/>
            <person name="Schuler M."/>
            <person name="Gloeckner F.O."/>
            <person name="Meyerdierks A."/>
            <person name="Gottschalk G."/>
            <person name="Amann R."/>
        </authorList>
    </citation>
    <scope>NUCLEOTIDE SEQUENCE [LARGE SCALE GENOMIC DNA]</scope>
    <source>
        <strain evidence="5">ATCC 43914 / DSM 3382 / HRM2</strain>
    </source>
</reference>
<evidence type="ECO:0000313" key="4">
    <source>
        <dbReference type="EMBL" id="ACN14406.1"/>
    </source>
</evidence>
<dbReference type="SUPFAM" id="SSF53187">
    <property type="entry name" value="Zn-dependent exopeptidases"/>
    <property type="match status" value="1"/>
</dbReference>
<dbReference type="RefSeq" id="WP_015903193.1">
    <property type="nucleotide sequence ID" value="NC_012108.1"/>
</dbReference>
<dbReference type="InterPro" id="IPR017439">
    <property type="entry name" value="Amidohydrolase"/>
</dbReference>
<dbReference type="GO" id="GO:0046872">
    <property type="term" value="F:metal ion binding"/>
    <property type="evidence" value="ECO:0007669"/>
    <property type="project" value="UniProtKB-KW"/>
</dbReference>
<evidence type="ECO:0000259" key="3">
    <source>
        <dbReference type="Pfam" id="PF07687"/>
    </source>
</evidence>
<keyword evidence="1" id="KW-0378">Hydrolase</keyword>
<dbReference type="PANTHER" id="PTHR11014">
    <property type="entry name" value="PEPTIDASE M20 FAMILY MEMBER"/>
    <property type="match status" value="1"/>
</dbReference>
<evidence type="ECO:0000313" key="5">
    <source>
        <dbReference type="Proteomes" id="UP000000442"/>
    </source>
</evidence>
<feature type="binding site" evidence="2">
    <location>
        <position position="108"/>
    </location>
    <ligand>
        <name>Mn(2+)</name>
        <dbReference type="ChEBI" id="CHEBI:29035"/>
        <label>2</label>
    </ligand>
</feature>
<gene>
    <name evidence="4" type="ordered locus">HRM2_12950</name>
</gene>
<feature type="domain" description="Peptidase M20 dimerisation" evidence="3">
    <location>
        <begin position="187"/>
        <end position="284"/>
    </location>
</feature>
<dbReference type="STRING" id="177437.HRM2_12950"/>
<feature type="binding site" evidence="2">
    <location>
        <position position="144"/>
    </location>
    <ligand>
        <name>Mn(2+)</name>
        <dbReference type="ChEBI" id="CHEBI:29035"/>
        <label>2</label>
    </ligand>
</feature>
<keyword evidence="5" id="KW-1185">Reference proteome</keyword>
<dbReference type="HOGENOM" id="CLU_023257_0_1_7"/>
<accession>C0Q8R6</accession>
<proteinExistence type="predicted"/>
<evidence type="ECO:0000256" key="1">
    <source>
        <dbReference type="ARBA" id="ARBA00022801"/>
    </source>
</evidence>
<keyword evidence="2" id="KW-0464">Manganese</keyword>
<dbReference type="Gene3D" id="3.40.630.10">
    <property type="entry name" value="Zn peptidases"/>
    <property type="match status" value="1"/>
</dbReference>
<keyword evidence="2" id="KW-0479">Metal-binding</keyword>
<dbReference type="Proteomes" id="UP000000442">
    <property type="component" value="Chromosome"/>
</dbReference>
<dbReference type="InterPro" id="IPR011650">
    <property type="entry name" value="Peptidase_M20_dimer"/>
</dbReference>
<sequence>MKKPTGQTPDETEVFRQWVADIRTDFHRHPELSGQEIRTTQKIRKILTDLGIQATIFDDITGAVGLIRGKAPGPCLAIRADIDALPLDEVGGRPHGSTIPGAMHACGHDANTAIVLGLARKLKDTGLDQQINGSVKLIFQPSEEKLGGALNMINQGVLDNPKVNRIIAGHMDPNFPVGQVAVFSRLGHAASLSFTLKVQGKGAHGARPHMGINPITVGAAFVSGLDGLIQRQVPPSQSAVISVGSFNSGQAGNVIPEIAMLAGSIRTHNLEIENKLKQALTDLAAGVGTVFNAHCNLVFKEGAPLGLNDPDVCNDLKVAAWQVVGKENVHVLPFIMGSEDFYYFTQKCPGAMMRFGCACENDGIIHPLHSPKFDLHKDALAVGVDTMLAAVKAYFKLE</sequence>
<dbReference type="Gene3D" id="3.30.70.360">
    <property type="match status" value="1"/>
</dbReference>
<dbReference type="InterPro" id="IPR036264">
    <property type="entry name" value="Bact_exopeptidase_dim_dom"/>
</dbReference>
<feature type="binding site" evidence="2">
    <location>
        <position position="170"/>
    </location>
    <ligand>
        <name>Mn(2+)</name>
        <dbReference type="ChEBI" id="CHEBI:29035"/>
        <label>2</label>
    </ligand>
</feature>
<dbReference type="AlphaFoldDB" id="C0Q8R6"/>
<name>C0Q8R6_DESAH</name>
<dbReference type="GO" id="GO:0016787">
    <property type="term" value="F:hydrolase activity"/>
    <property type="evidence" value="ECO:0007669"/>
    <property type="project" value="UniProtKB-KW"/>
</dbReference>
<evidence type="ECO:0000256" key="2">
    <source>
        <dbReference type="PIRSR" id="PIRSR005962-1"/>
    </source>
</evidence>
<dbReference type="eggNOG" id="COG1473">
    <property type="taxonomic scope" value="Bacteria"/>
</dbReference>
<dbReference type="SUPFAM" id="SSF55031">
    <property type="entry name" value="Bacterial exopeptidase dimerisation domain"/>
    <property type="match status" value="1"/>
</dbReference>
<dbReference type="InterPro" id="IPR002933">
    <property type="entry name" value="Peptidase_M20"/>
</dbReference>
<dbReference type="NCBIfam" id="TIGR01891">
    <property type="entry name" value="amidohydrolases"/>
    <property type="match status" value="1"/>
</dbReference>
<comment type="cofactor">
    <cofactor evidence="2">
        <name>Mn(2+)</name>
        <dbReference type="ChEBI" id="CHEBI:29035"/>
    </cofactor>
    <text evidence="2">The Mn(2+) ion enhances activity.</text>
</comment>
<dbReference type="Pfam" id="PF07687">
    <property type="entry name" value="M20_dimer"/>
    <property type="match status" value="1"/>
</dbReference>
<dbReference type="Pfam" id="PF01546">
    <property type="entry name" value="Peptidase_M20"/>
    <property type="match status" value="1"/>
</dbReference>
<dbReference type="OrthoDB" id="9777385at2"/>
<feature type="binding site" evidence="2">
    <location>
        <position position="106"/>
    </location>
    <ligand>
        <name>Mn(2+)</name>
        <dbReference type="ChEBI" id="CHEBI:29035"/>
        <label>2</label>
    </ligand>
</feature>
<dbReference type="EMBL" id="CP001087">
    <property type="protein sequence ID" value="ACN14406.1"/>
    <property type="molecule type" value="Genomic_DNA"/>
</dbReference>